<evidence type="ECO:0000313" key="1">
    <source>
        <dbReference type="EMBL" id="CAP01791.1"/>
    </source>
</evidence>
<dbReference type="KEGG" id="abm:ABSDF2481"/>
<organism evidence="1 2">
    <name type="scientific">Acinetobacter baumannii (strain SDF)</name>
    <dbReference type="NCBI Taxonomy" id="509170"/>
    <lineage>
        <taxon>Bacteria</taxon>
        <taxon>Pseudomonadati</taxon>
        <taxon>Pseudomonadota</taxon>
        <taxon>Gammaproteobacteria</taxon>
        <taxon>Moraxellales</taxon>
        <taxon>Moraxellaceae</taxon>
        <taxon>Acinetobacter</taxon>
        <taxon>Acinetobacter calcoaceticus/baumannii complex</taxon>
    </lineage>
</organism>
<dbReference type="EMBL" id="CU468230">
    <property type="protein sequence ID" value="CAP01791.1"/>
    <property type="molecule type" value="Genomic_DNA"/>
</dbReference>
<proteinExistence type="predicted"/>
<dbReference type="HOGENOM" id="CLU_2730776_0_0_6"/>
<sequence length="74" mass="8739">MSKTLHSEKFAINFFIVDQVPQFARRIMTQVPQIGSRCVFKEKRFDIVGVEWCLDEDATNYEYQARINIELKPV</sequence>
<evidence type="ECO:0000313" key="2">
    <source>
        <dbReference type="Proteomes" id="UP000001741"/>
    </source>
</evidence>
<dbReference type="AlphaFoldDB" id="B0VSX3"/>
<name>B0VSX3_ACIBS</name>
<accession>B0VSX3</accession>
<protein>
    <submittedName>
        <fullName evidence="1">Uncharacterized protein</fullName>
    </submittedName>
</protein>
<gene>
    <name evidence="1" type="ordered locus">ABSDF2481</name>
</gene>
<dbReference type="BioCyc" id="ABAU509170:GCL9-2025-MONOMER"/>
<dbReference type="Proteomes" id="UP000001741">
    <property type="component" value="Chromosome"/>
</dbReference>
<reference evidence="1 2" key="1">
    <citation type="journal article" date="2008" name="PLoS ONE">
        <title>Comparative analysis of Acinetobacters: three genomes for three lifestyles.</title>
        <authorList>
            <person name="Vallenet D."/>
            <person name="Nordmann P."/>
            <person name="Barbe V."/>
            <person name="Poirel L."/>
            <person name="Mangenot S."/>
            <person name="Bataille E."/>
            <person name="Dossat C."/>
            <person name="Gas S."/>
            <person name="Kreimeyer A."/>
            <person name="Lenoble P."/>
            <person name="Oztas S."/>
            <person name="Poulain J."/>
            <person name="Segurens B."/>
            <person name="Robert C."/>
            <person name="Abergel C."/>
            <person name="Claverie J.M."/>
            <person name="Raoult D."/>
            <person name="Medigue C."/>
            <person name="Weissenbach J."/>
            <person name="Cruveiller S."/>
        </authorList>
    </citation>
    <scope>NUCLEOTIDE SEQUENCE [LARGE SCALE GENOMIC DNA]</scope>
    <source>
        <strain evidence="1 2">SDF</strain>
    </source>
</reference>